<dbReference type="InterPro" id="IPR047817">
    <property type="entry name" value="ABC2_TM_bact-type"/>
</dbReference>
<feature type="transmembrane region" description="Helical" evidence="5">
    <location>
        <begin position="175"/>
        <end position="197"/>
    </location>
</feature>
<evidence type="ECO:0000313" key="7">
    <source>
        <dbReference type="EMBL" id="SDE40092.1"/>
    </source>
</evidence>
<dbReference type="PANTHER" id="PTHR43332:SF2">
    <property type="entry name" value="INNER MEMBRANE TRANSPORT PERMEASE YADH"/>
    <property type="match status" value="1"/>
</dbReference>
<dbReference type="AlphaFoldDB" id="A0A1G7CL61"/>
<comment type="similarity">
    <text evidence="5">Belongs to the ABC-2 integral membrane protein family.</text>
</comment>
<dbReference type="PANTHER" id="PTHR43332">
    <property type="entry name" value="INNER MEMBRANE TRANSPORT PERMEASE YADH-RELATED"/>
    <property type="match status" value="1"/>
</dbReference>
<dbReference type="PROSITE" id="PS51012">
    <property type="entry name" value="ABC_TM2"/>
    <property type="match status" value="1"/>
</dbReference>
<feature type="transmembrane region" description="Helical" evidence="5">
    <location>
        <begin position="21"/>
        <end position="45"/>
    </location>
</feature>
<keyword evidence="3 5" id="KW-1133">Transmembrane helix</keyword>
<name>A0A1G7CL61_9BACT</name>
<feature type="transmembrane region" description="Helical" evidence="5">
    <location>
        <begin position="57"/>
        <end position="75"/>
    </location>
</feature>
<dbReference type="PIRSF" id="PIRSF006648">
    <property type="entry name" value="DrrB"/>
    <property type="match status" value="1"/>
</dbReference>
<keyword evidence="2 5" id="KW-0812">Transmembrane</keyword>
<protein>
    <recommendedName>
        <fullName evidence="5">Transport permease protein</fullName>
    </recommendedName>
</protein>
<dbReference type="Proteomes" id="UP000243205">
    <property type="component" value="Unassembled WGS sequence"/>
</dbReference>
<gene>
    <name evidence="7" type="ORF">SAMN05661003_11019</name>
</gene>
<keyword evidence="8" id="KW-1185">Reference proteome</keyword>
<evidence type="ECO:0000256" key="1">
    <source>
        <dbReference type="ARBA" id="ARBA00004141"/>
    </source>
</evidence>
<dbReference type="EMBL" id="FNAQ01000010">
    <property type="protein sequence ID" value="SDE40092.1"/>
    <property type="molecule type" value="Genomic_DNA"/>
</dbReference>
<feature type="domain" description="ABC transmembrane type-2" evidence="6">
    <location>
        <begin position="21"/>
        <end position="250"/>
    </location>
</feature>
<dbReference type="InterPro" id="IPR013525">
    <property type="entry name" value="ABC2_TM"/>
</dbReference>
<proteinExistence type="inferred from homology"/>
<feature type="transmembrane region" description="Helical" evidence="5">
    <location>
        <begin position="225"/>
        <end position="247"/>
    </location>
</feature>
<organism evidence="7 8">
    <name type="scientific">Desulfuromonas thiophila</name>
    <dbReference type="NCBI Taxonomy" id="57664"/>
    <lineage>
        <taxon>Bacteria</taxon>
        <taxon>Pseudomonadati</taxon>
        <taxon>Thermodesulfobacteriota</taxon>
        <taxon>Desulfuromonadia</taxon>
        <taxon>Desulfuromonadales</taxon>
        <taxon>Desulfuromonadaceae</taxon>
        <taxon>Desulfuromonas</taxon>
    </lineage>
</organism>
<feature type="transmembrane region" description="Helical" evidence="5">
    <location>
        <begin position="96"/>
        <end position="127"/>
    </location>
</feature>
<dbReference type="OrthoDB" id="9788252at2"/>
<keyword evidence="5" id="KW-0813">Transport</keyword>
<evidence type="ECO:0000256" key="3">
    <source>
        <dbReference type="ARBA" id="ARBA00022989"/>
    </source>
</evidence>
<dbReference type="GO" id="GO:0043190">
    <property type="term" value="C:ATP-binding cassette (ABC) transporter complex"/>
    <property type="evidence" value="ECO:0007669"/>
    <property type="project" value="InterPro"/>
</dbReference>
<evidence type="ECO:0000256" key="4">
    <source>
        <dbReference type="ARBA" id="ARBA00023136"/>
    </source>
</evidence>
<comment type="subcellular location">
    <subcellularLocation>
        <location evidence="5">Cell membrane</location>
        <topology evidence="5">Multi-pass membrane protein</topology>
    </subcellularLocation>
    <subcellularLocation>
        <location evidence="1">Membrane</location>
        <topology evidence="1">Multi-pass membrane protein</topology>
    </subcellularLocation>
</comment>
<dbReference type="InterPro" id="IPR052522">
    <property type="entry name" value="ABC-2_transport_permease"/>
</dbReference>
<dbReference type="NCBIfam" id="NF011648">
    <property type="entry name" value="PRK15066.1"/>
    <property type="match status" value="1"/>
</dbReference>
<feature type="transmembrane region" description="Helical" evidence="5">
    <location>
        <begin position="139"/>
        <end position="163"/>
    </location>
</feature>
<accession>A0A1G7CL61</accession>
<reference evidence="8" key="1">
    <citation type="submission" date="2016-10" db="EMBL/GenBank/DDBJ databases">
        <authorList>
            <person name="Varghese N."/>
            <person name="Submissions S."/>
        </authorList>
    </citation>
    <scope>NUCLEOTIDE SEQUENCE [LARGE SCALE GENOMIC DNA]</scope>
    <source>
        <strain evidence="8">DSM 8987</strain>
    </source>
</reference>
<dbReference type="RefSeq" id="WP_092078770.1">
    <property type="nucleotide sequence ID" value="NZ_CALFZY010000016.1"/>
</dbReference>
<dbReference type="GO" id="GO:0140359">
    <property type="term" value="F:ABC-type transporter activity"/>
    <property type="evidence" value="ECO:0007669"/>
    <property type="project" value="InterPro"/>
</dbReference>
<evidence type="ECO:0000256" key="2">
    <source>
        <dbReference type="ARBA" id="ARBA00022692"/>
    </source>
</evidence>
<sequence length="255" mass="27925">MFNSRRCFTTLLLKEIRRFTRVYSQTLLTPVMIAVLYLFVFGATLGQRISVVDGFSYVQFVTPGLILMGIINNAFSNTSSSLFMSRHLGSIADLLVLPLSACQIVAAYCLAAMLRGMLVGTAVGLIARIFTPLPWSHPFLAALMALLASFLFALLGLIAGLFANSFDGLSMYINFVLLPLIFLGGVFYPVSILPPLWQKLSLCNPLLYLLDGFRHALLGFGELELALSFGLSLAGALVLFGVAVYLIEHCPRFRP</sequence>
<dbReference type="Pfam" id="PF01061">
    <property type="entry name" value="ABC2_membrane"/>
    <property type="match status" value="1"/>
</dbReference>
<keyword evidence="5" id="KW-1003">Cell membrane</keyword>
<dbReference type="STRING" id="57664.SAMN05661003_11019"/>
<keyword evidence="4 5" id="KW-0472">Membrane</keyword>
<dbReference type="InterPro" id="IPR000412">
    <property type="entry name" value="ABC_2_transport"/>
</dbReference>
<evidence type="ECO:0000259" key="6">
    <source>
        <dbReference type="PROSITE" id="PS51012"/>
    </source>
</evidence>
<dbReference type="PRINTS" id="PR00164">
    <property type="entry name" value="ABC2TRNSPORT"/>
</dbReference>
<evidence type="ECO:0000313" key="8">
    <source>
        <dbReference type="Proteomes" id="UP000243205"/>
    </source>
</evidence>
<evidence type="ECO:0000256" key="5">
    <source>
        <dbReference type="RuleBase" id="RU361157"/>
    </source>
</evidence>